<dbReference type="EMBL" id="QGNW01001106">
    <property type="protein sequence ID" value="RVW55867.1"/>
    <property type="molecule type" value="Genomic_DNA"/>
</dbReference>
<dbReference type="AlphaFoldDB" id="A0A438F771"/>
<protein>
    <submittedName>
        <fullName evidence="1">Uncharacterized protein</fullName>
    </submittedName>
</protein>
<reference evidence="1 2" key="1">
    <citation type="journal article" date="2018" name="PLoS Genet.">
        <title>Population sequencing reveals clonal diversity and ancestral inbreeding in the grapevine cultivar Chardonnay.</title>
        <authorList>
            <person name="Roach M.J."/>
            <person name="Johnson D.L."/>
            <person name="Bohlmann J."/>
            <person name="van Vuuren H.J."/>
            <person name="Jones S.J."/>
            <person name="Pretorius I.S."/>
            <person name="Schmidt S.A."/>
            <person name="Borneman A.R."/>
        </authorList>
    </citation>
    <scope>NUCLEOTIDE SEQUENCE [LARGE SCALE GENOMIC DNA]</scope>
    <source>
        <strain evidence="2">cv. Chardonnay</strain>
        <tissue evidence="1">Leaf</tissue>
    </source>
</reference>
<sequence length="409" mass="45895">MFGSILEVTGTLMSEESPIIEDHYSPKLGNPLGCRGSTCVEVMITLHGNTISLRRHADGCVPSEGYCHSTIVTPVTIIEDPRSHMDKLERRIKQMRDPDEIISWDDPDDVPVATLPISFRMPDIERYMGVGCPRIHLRLYSIVMRALELEFLGQRSDESVSSFISRWREKAAEMIERPKKNQMCMFLGVCILDDGISRGLWSDIPHSLDIKGKRVVGSSESYGGRPQISIPRHAAVPTPYQRHWMIYFDLGMPLDITFEQLRASYLVPLAPGHSQSTLPPFSCSRFCAFHQMAGHRTDYCTSLCHTIMDLIDSVPPLSGLYHHVLDTQGTDIHRTLDIADLVGVFWDYFAMGFLPISPRVLQILSFTDIVDSGTFGHPQSDMFFIPTLAQAMRADTLSPAVPDLIDLGD</sequence>
<dbReference type="Proteomes" id="UP000288805">
    <property type="component" value="Unassembled WGS sequence"/>
</dbReference>
<comment type="caution">
    <text evidence="1">The sequence shown here is derived from an EMBL/GenBank/DDBJ whole genome shotgun (WGS) entry which is preliminary data.</text>
</comment>
<gene>
    <name evidence="1" type="ORF">CK203_104110</name>
</gene>
<evidence type="ECO:0000313" key="2">
    <source>
        <dbReference type="Proteomes" id="UP000288805"/>
    </source>
</evidence>
<evidence type="ECO:0000313" key="1">
    <source>
        <dbReference type="EMBL" id="RVW55867.1"/>
    </source>
</evidence>
<accession>A0A438F771</accession>
<name>A0A438F771_VITVI</name>
<organism evidence="1 2">
    <name type="scientific">Vitis vinifera</name>
    <name type="common">Grape</name>
    <dbReference type="NCBI Taxonomy" id="29760"/>
    <lineage>
        <taxon>Eukaryota</taxon>
        <taxon>Viridiplantae</taxon>
        <taxon>Streptophyta</taxon>
        <taxon>Embryophyta</taxon>
        <taxon>Tracheophyta</taxon>
        <taxon>Spermatophyta</taxon>
        <taxon>Magnoliopsida</taxon>
        <taxon>eudicotyledons</taxon>
        <taxon>Gunneridae</taxon>
        <taxon>Pentapetalae</taxon>
        <taxon>rosids</taxon>
        <taxon>Vitales</taxon>
        <taxon>Vitaceae</taxon>
        <taxon>Viteae</taxon>
        <taxon>Vitis</taxon>
    </lineage>
</organism>
<proteinExistence type="predicted"/>